<evidence type="ECO:0000313" key="4">
    <source>
        <dbReference type="Proteomes" id="UP000028582"/>
    </source>
</evidence>
<name>A0A080YYW7_PHYNI</name>
<reference evidence="3 4" key="1">
    <citation type="submission" date="2013-11" db="EMBL/GenBank/DDBJ databases">
        <title>The Genome Sequence of Phytophthora parasitica P1976.</title>
        <authorList>
            <consortium name="The Broad Institute Genomics Platform"/>
            <person name="Russ C."/>
            <person name="Tyler B."/>
            <person name="Panabieres F."/>
            <person name="Shan W."/>
            <person name="Tripathy S."/>
            <person name="Grunwald N."/>
            <person name="Machado M."/>
            <person name="Johnson C.S."/>
            <person name="Walker B."/>
            <person name="Young S."/>
            <person name="Zeng Q."/>
            <person name="Gargeya S."/>
            <person name="Fitzgerald M."/>
            <person name="Haas B."/>
            <person name="Abouelleil A."/>
            <person name="Allen A.W."/>
            <person name="Alvarado L."/>
            <person name="Arachchi H.M."/>
            <person name="Berlin A.M."/>
            <person name="Chapman S.B."/>
            <person name="Gainer-Dewar J."/>
            <person name="Goldberg J."/>
            <person name="Griggs A."/>
            <person name="Gujja S."/>
            <person name="Hansen M."/>
            <person name="Howarth C."/>
            <person name="Imamovic A."/>
            <person name="Ireland A."/>
            <person name="Larimer J."/>
            <person name="McCowan C."/>
            <person name="Murphy C."/>
            <person name="Pearson M."/>
            <person name="Poon T.W."/>
            <person name="Priest M."/>
            <person name="Roberts A."/>
            <person name="Saif S."/>
            <person name="Shea T."/>
            <person name="Sisk P."/>
            <person name="Sykes S."/>
            <person name="Wortman J."/>
            <person name="Nusbaum C."/>
            <person name="Birren B."/>
        </authorList>
    </citation>
    <scope>NUCLEOTIDE SEQUENCE [LARGE SCALE GENOMIC DNA]</scope>
    <source>
        <strain evidence="3 4">P1976</strain>
    </source>
</reference>
<evidence type="ECO:0000256" key="1">
    <source>
        <dbReference type="SAM" id="MobiDB-lite"/>
    </source>
</evidence>
<feature type="compositionally biased region" description="Polar residues" evidence="1">
    <location>
        <begin position="193"/>
        <end position="206"/>
    </location>
</feature>
<keyword evidence="2" id="KW-0472">Membrane</keyword>
<proteinExistence type="predicted"/>
<dbReference type="Proteomes" id="UP000028582">
    <property type="component" value="Unassembled WGS sequence"/>
</dbReference>
<accession>A0A080YYW7</accession>
<keyword evidence="2" id="KW-1133">Transmembrane helix</keyword>
<keyword evidence="2" id="KW-0812">Transmembrane</keyword>
<feature type="transmembrane region" description="Helical" evidence="2">
    <location>
        <begin position="232"/>
        <end position="255"/>
    </location>
</feature>
<evidence type="ECO:0000313" key="3">
    <source>
        <dbReference type="EMBL" id="ETO59578.1"/>
    </source>
</evidence>
<evidence type="ECO:0000256" key="2">
    <source>
        <dbReference type="SAM" id="Phobius"/>
    </source>
</evidence>
<gene>
    <name evidence="3" type="ORF">F444_22100</name>
</gene>
<dbReference type="AlphaFoldDB" id="A0A080YYW7"/>
<sequence length="310" mass="34158">MVSDSIDLPLVADDMQLEVDAIAWEFVPLTLETAQVALDAVRYQSNYVRTVTTRFCLHYINSIRKRVSSSITSYLFSVDGCELSVVEPTGRCDIYLCRPYTYEVQLAQKAIGSDVFMVQSIYKTADQKTLDELRLETSNLDFSTMIEPVFYPYEISLQTEEPVVRQVADEEPESPILNDEPSISTSHLKKNWKSQPVPTAQDTSPPLSFRAEPASMIASQPENIVASRSATAVAIIGIATVAISMIAFVVALVIVRWRARANATEVALSEEYPPLSGVAKTTKGTVSISSTESVAFDTKHDVGQLTGFLI</sequence>
<comment type="caution">
    <text evidence="3">The sequence shown here is derived from an EMBL/GenBank/DDBJ whole genome shotgun (WGS) entry which is preliminary data.</text>
</comment>
<organism evidence="3 4">
    <name type="scientific">Phytophthora nicotianae P1976</name>
    <dbReference type="NCBI Taxonomy" id="1317066"/>
    <lineage>
        <taxon>Eukaryota</taxon>
        <taxon>Sar</taxon>
        <taxon>Stramenopiles</taxon>
        <taxon>Oomycota</taxon>
        <taxon>Peronosporomycetes</taxon>
        <taxon>Peronosporales</taxon>
        <taxon>Peronosporaceae</taxon>
        <taxon>Phytophthora</taxon>
    </lineage>
</organism>
<dbReference type="EMBL" id="ANJA01004075">
    <property type="protein sequence ID" value="ETO59578.1"/>
    <property type="molecule type" value="Genomic_DNA"/>
</dbReference>
<protein>
    <submittedName>
        <fullName evidence="3">Uncharacterized protein</fullName>
    </submittedName>
</protein>
<dbReference type="OrthoDB" id="167875at2759"/>
<feature type="region of interest" description="Disordered" evidence="1">
    <location>
        <begin position="169"/>
        <end position="206"/>
    </location>
</feature>